<dbReference type="InterPro" id="IPR009057">
    <property type="entry name" value="Homeodomain-like_sf"/>
</dbReference>
<dbReference type="Gene3D" id="1.10.357.10">
    <property type="entry name" value="Tetracycline Repressor, domain 2"/>
    <property type="match status" value="1"/>
</dbReference>
<keyword evidence="1 2" id="KW-0238">DNA-binding</keyword>
<proteinExistence type="predicted"/>
<name>A0ABS7JJI8_9SPHN</name>
<keyword evidence="5" id="KW-1185">Reference proteome</keyword>
<dbReference type="PROSITE" id="PS50977">
    <property type="entry name" value="HTH_TETR_2"/>
    <property type="match status" value="1"/>
</dbReference>
<evidence type="ECO:0000256" key="2">
    <source>
        <dbReference type="PROSITE-ProRule" id="PRU00335"/>
    </source>
</evidence>
<dbReference type="SUPFAM" id="SSF46689">
    <property type="entry name" value="Homeodomain-like"/>
    <property type="match status" value="1"/>
</dbReference>
<sequence length="196" mass="21756">MTEFEDGGDRAGQVLEVAEAIMLETRSVSLTLNDIADRIGVSRSLLYVYYDGVPAILDAIFQIHLGRLEEHLPLQGDDGEAFERRAIGANLAYFHYLVEAGPVLQLILRERNQDSPLGQESRKRFMRLARSLATQTCHALALEPREAFVLIELNGAIPEALARLVRSGEIDQETAAQTCERLIAASLQSFALRPTH</sequence>
<feature type="DNA-binding region" description="H-T-H motif" evidence="2">
    <location>
        <begin position="31"/>
        <end position="50"/>
    </location>
</feature>
<dbReference type="RefSeq" id="WP_196847856.1">
    <property type="nucleotide sequence ID" value="NZ_JAHWXO010000004.1"/>
</dbReference>
<protein>
    <submittedName>
        <fullName evidence="4">TetR/AcrR family transcriptional regulator</fullName>
    </submittedName>
</protein>
<dbReference type="InterPro" id="IPR001647">
    <property type="entry name" value="HTH_TetR"/>
</dbReference>
<reference evidence="4 5" key="1">
    <citation type="submission" date="2021-08" db="EMBL/GenBank/DDBJ databases">
        <title>Comparative Genomics Analysis of the Genus Qipengyuania Reveals Extensive Genetic Diversity and Metabolic Versatility, Including the Description of Fifteen Novel Species.</title>
        <authorList>
            <person name="Liu Y."/>
        </authorList>
    </citation>
    <scope>NUCLEOTIDE SEQUENCE [LARGE SCALE GENOMIC DNA]</scope>
    <source>
        <strain evidence="4 5">GH25</strain>
    </source>
</reference>
<accession>A0ABS7JJI8</accession>
<feature type="domain" description="HTH tetR-type" evidence="3">
    <location>
        <begin position="8"/>
        <end position="68"/>
    </location>
</feature>
<evidence type="ECO:0000256" key="1">
    <source>
        <dbReference type="ARBA" id="ARBA00023125"/>
    </source>
</evidence>
<evidence type="ECO:0000259" key="3">
    <source>
        <dbReference type="PROSITE" id="PS50977"/>
    </source>
</evidence>
<evidence type="ECO:0000313" key="5">
    <source>
        <dbReference type="Proteomes" id="UP000776651"/>
    </source>
</evidence>
<gene>
    <name evidence="4" type="ORF">K3177_14125</name>
</gene>
<dbReference type="EMBL" id="JAIGNQ010000004">
    <property type="protein sequence ID" value="MBX7489654.1"/>
    <property type="molecule type" value="Genomic_DNA"/>
</dbReference>
<evidence type="ECO:0000313" key="4">
    <source>
        <dbReference type="EMBL" id="MBX7489654.1"/>
    </source>
</evidence>
<comment type="caution">
    <text evidence="4">The sequence shown here is derived from an EMBL/GenBank/DDBJ whole genome shotgun (WGS) entry which is preliminary data.</text>
</comment>
<organism evidence="4 5">
    <name type="scientific">Qipengyuania pacifica</name>
    <dbReference type="NCBI Taxonomy" id="2860199"/>
    <lineage>
        <taxon>Bacteria</taxon>
        <taxon>Pseudomonadati</taxon>
        <taxon>Pseudomonadota</taxon>
        <taxon>Alphaproteobacteria</taxon>
        <taxon>Sphingomonadales</taxon>
        <taxon>Erythrobacteraceae</taxon>
        <taxon>Qipengyuania</taxon>
    </lineage>
</organism>
<dbReference type="Proteomes" id="UP000776651">
    <property type="component" value="Unassembled WGS sequence"/>
</dbReference>